<organism evidence="1 2">
    <name type="scientific">Pseudogracilibacillus auburnensis</name>
    <dbReference type="NCBI Taxonomy" id="1494959"/>
    <lineage>
        <taxon>Bacteria</taxon>
        <taxon>Bacillati</taxon>
        <taxon>Bacillota</taxon>
        <taxon>Bacilli</taxon>
        <taxon>Bacillales</taxon>
        <taxon>Bacillaceae</taxon>
        <taxon>Pseudogracilibacillus</taxon>
    </lineage>
</organism>
<sequence>MKRVLFVSSIITFVLLLVSCQPTDDFDQTQLEEYEVKQTIAETREGDFVFRLLSEKEVYEENESVELYGEIIYVGDEEEVSIGHSASAILFSIEEKVRGYTIDYAVEDIGTTTILKKGENYRKKYKKSIHYSEEIDPKEYIAFAEEFMEGDGFPPGYYVVNGVTDFFLSPVEDDDGAKHFELEAEIDFLVK</sequence>
<protein>
    <submittedName>
        <fullName evidence="1">Uncharacterized protein</fullName>
    </submittedName>
</protein>
<dbReference type="PROSITE" id="PS51257">
    <property type="entry name" value="PROKAR_LIPOPROTEIN"/>
    <property type="match status" value="1"/>
</dbReference>
<dbReference type="AlphaFoldDB" id="A0A2V3WF58"/>
<dbReference type="RefSeq" id="WP_110395079.1">
    <property type="nucleotide sequence ID" value="NZ_JBHUHB010000001.1"/>
</dbReference>
<reference evidence="1 2" key="1">
    <citation type="submission" date="2018-05" db="EMBL/GenBank/DDBJ databases">
        <title>Genomic Encyclopedia of Type Strains, Phase IV (KMG-IV): sequencing the most valuable type-strain genomes for metagenomic binning, comparative biology and taxonomic classification.</title>
        <authorList>
            <person name="Goeker M."/>
        </authorList>
    </citation>
    <scope>NUCLEOTIDE SEQUENCE [LARGE SCALE GENOMIC DNA]</scope>
    <source>
        <strain evidence="1 2">DSM 28556</strain>
    </source>
</reference>
<keyword evidence="2" id="KW-1185">Reference proteome</keyword>
<dbReference type="OrthoDB" id="2426241at2"/>
<name>A0A2V3WF58_9BACI</name>
<evidence type="ECO:0000313" key="2">
    <source>
        <dbReference type="Proteomes" id="UP000247978"/>
    </source>
</evidence>
<proteinExistence type="predicted"/>
<accession>A0A2V3WF58</accession>
<comment type="caution">
    <text evidence="1">The sequence shown here is derived from an EMBL/GenBank/DDBJ whole genome shotgun (WGS) entry which is preliminary data.</text>
</comment>
<dbReference type="Proteomes" id="UP000247978">
    <property type="component" value="Unassembled WGS sequence"/>
</dbReference>
<gene>
    <name evidence="1" type="ORF">DFR56_105131</name>
</gene>
<dbReference type="EMBL" id="QJJQ01000005">
    <property type="protein sequence ID" value="PXW87489.1"/>
    <property type="molecule type" value="Genomic_DNA"/>
</dbReference>
<evidence type="ECO:0000313" key="1">
    <source>
        <dbReference type="EMBL" id="PXW87489.1"/>
    </source>
</evidence>